<accession>A0ABQ6R1A7</accession>
<name>A0ABQ6R1A7_9BACT</name>
<evidence type="ECO:0000313" key="2">
    <source>
        <dbReference type="Proteomes" id="UP001342631"/>
    </source>
</evidence>
<evidence type="ECO:0000313" key="1">
    <source>
        <dbReference type="EMBL" id="GMU09691.1"/>
    </source>
</evidence>
<gene>
    <name evidence="1" type="ORF">ASNO1_59450</name>
</gene>
<comment type="caution">
    <text evidence="1">The sequence shown here is derived from an EMBL/GenBank/DDBJ whole genome shotgun (WGS) entry which is preliminary data.</text>
</comment>
<dbReference type="EMBL" id="BTTX01000006">
    <property type="protein sequence ID" value="GMU09691.1"/>
    <property type="molecule type" value="Genomic_DNA"/>
</dbReference>
<protein>
    <submittedName>
        <fullName evidence="1">Uncharacterized protein</fullName>
    </submittedName>
</protein>
<proteinExistence type="predicted"/>
<sequence>MGIQADVKPHEALFPVSRDAMAALLRIGAELLFTVYAPITDPPATP</sequence>
<keyword evidence="2" id="KW-1185">Reference proteome</keyword>
<dbReference type="Proteomes" id="UP001342631">
    <property type="component" value="Unassembled WGS sequence"/>
</dbReference>
<organism evidence="1 2">
    <name type="scientific">Corallococcus caeni</name>
    <dbReference type="NCBI Taxonomy" id="3082388"/>
    <lineage>
        <taxon>Bacteria</taxon>
        <taxon>Pseudomonadati</taxon>
        <taxon>Myxococcota</taxon>
        <taxon>Myxococcia</taxon>
        <taxon>Myxococcales</taxon>
        <taxon>Cystobacterineae</taxon>
        <taxon>Myxococcaceae</taxon>
        <taxon>Corallococcus</taxon>
    </lineage>
</organism>
<reference evidence="1 2" key="1">
    <citation type="journal article" date="2024" name="Arch. Microbiol.">
        <title>Corallococcus caeni sp. nov., a novel myxobacterium isolated from activated sludge.</title>
        <authorList>
            <person name="Tomita S."/>
            <person name="Nakai R."/>
            <person name="Kuroda K."/>
            <person name="Kurashita H."/>
            <person name="Hatamoto M."/>
            <person name="Yamaguchi T."/>
            <person name="Narihiro T."/>
        </authorList>
    </citation>
    <scope>NUCLEOTIDE SEQUENCE [LARGE SCALE GENOMIC DNA]</scope>
    <source>
        <strain evidence="1 2">NO1</strain>
    </source>
</reference>